<feature type="compositionally biased region" description="Low complexity" evidence="10">
    <location>
        <begin position="93"/>
        <end position="105"/>
    </location>
</feature>
<evidence type="ECO:0000256" key="9">
    <source>
        <dbReference type="RuleBase" id="RU003465"/>
    </source>
</evidence>
<dbReference type="PANTHER" id="PTHR13832">
    <property type="entry name" value="PROTEIN PHOSPHATASE 2C"/>
    <property type="match status" value="1"/>
</dbReference>
<gene>
    <name evidence="12" type="ORF">A3Q56_00788</name>
</gene>
<dbReference type="SUPFAM" id="SSF81606">
    <property type="entry name" value="PP2C-like"/>
    <property type="match status" value="1"/>
</dbReference>
<feature type="region of interest" description="Disordered" evidence="10">
    <location>
        <begin position="93"/>
        <end position="123"/>
    </location>
</feature>
<dbReference type="PANTHER" id="PTHR13832:SF803">
    <property type="entry name" value="PROTEIN PHOSPHATASE 1G"/>
    <property type="match status" value="1"/>
</dbReference>
<keyword evidence="8" id="KW-0464">Manganese</keyword>
<dbReference type="OrthoDB" id="10264738at2759"/>
<evidence type="ECO:0000256" key="1">
    <source>
        <dbReference type="ARBA" id="ARBA00001936"/>
    </source>
</evidence>
<keyword evidence="5 9" id="KW-0378">Hydrolase</keyword>
<evidence type="ECO:0000256" key="5">
    <source>
        <dbReference type="ARBA" id="ARBA00022801"/>
    </source>
</evidence>
<name>A0A177BCV1_9BILA</name>
<evidence type="ECO:0000256" key="7">
    <source>
        <dbReference type="ARBA" id="ARBA00022912"/>
    </source>
</evidence>
<evidence type="ECO:0000313" key="13">
    <source>
        <dbReference type="Proteomes" id="UP000078046"/>
    </source>
</evidence>
<evidence type="ECO:0000256" key="8">
    <source>
        <dbReference type="ARBA" id="ARBA00023211"/>
    </source>
</evidence>
<dbReference type="Gene3D" id="3.60.40.10">
    <property type="entry name" value="PPM-type phosphatase domain"/>
    <property type="match status" value="1"/>
</dbReference>
<comment type="similarity">
    <text evidence="2 9">Belongs to the PP2C family.</text>
</comment>
<keyword evidence="6" id="KW-0460">Magnesium</keyword>
<evidence type="ECO:0000256" key="2">
    <source>
        <dbReference type="ARBA" id="ARBA00006702"/>
    </source>
</evidence>
<proteinExistence type="inferred from homology"/>
<dbReference type="EC" id="3.1.3.16" evidence="3"/>
<dbReference type="InterPro" id="IPR015655">
    <property type="entry name" value="PP2C"/>
</dbReference>
<dbReference type="CDD" id="cd00143">
    <property type="entry name" value="PP2Cc"/>
    <property type="match status" value="1"/>
</dbReference>
<keyword evidence="7 9" id="KW-0904">Protein phosphatase</keyword>
<feature type="region of interest" description="Disordered" evidence="10">
    <location>
        <begin position="563"/>
        <end position="582"/>
    </location>
</feature>
<dbReference type="InterPro" id="IPR036457">
    <property type="entry name" value="PPM-type-like_dom_sf"/>
</dbReference>
<organism evidence="12 13">
    <name type="scientific">Intoshia linei</name>
    <dbReference type="NCBI Taxonomy" id="1819745"/>
    <lineage>
        <taxon>Eukaryota</taxon>
        <taxon>Metazoa</taxon>
        <taxon>Spiralia</taxon>
        <taxon>Lophotrochozoa</taxon>
        <taxon>Mesozoa</taxon>
        <taxon>Orthonectida</taxon>
        <taxon>Rhopaluridae</taxon>
        <taxon>Intoshia</taxon>
    </lineage>
</organism>
<feature type="region of interest" description="Disordered" evidence="10">
    <location>
        <begin position="594"/>
        <end position="616"/>
    </location>
</feature>
<keyword evidence="4" id="KW-0479">Metal-binding</keyword>
<feature type="compositionally biased region" description="Basic and acidic residues" evidence="10">
    <location>
        <begin position="109"/>
        <end position="121"/>
    </location>
</feature>
<evidence type="ECO:0000256" key="10">
    <source>
        <dbReference type="SAM" id="MobiDB-lite"/>
    </source>
</evidence>
<evidence type="ECO:0000256" key="3">
    <source>
        <dbReference type="ARBA" id="ARBA00013081"/>
    </source>
</evidence>
<dbReference type="GO" id="GO:0046872">
    <property type="term" value="F:metal ion binding"/>
    <property type="evidence" value="ECO:0007669"/>
    <property type="project" value="UniProtKB-KW"/>
</dbReference>
<dbReference type="EMBL" id="LWCA01000051">
    <property type="protein sequence ID" value="OAF71442.1"/>
    <property type="molecule type" value="Genomic_DNA"/>
</dbReference>
<evidence type="ECO:0000256" key="4">
    <source>
        <dbReference type="ARBA" id="ARBA00022723"/>
    </source>
</evidence>
<dbReference type="GO" id="GO:0004722">
    <property type="term" value="F:protein serine/threonine phosphatase activity"/>
    <property type="evidence" value="ECO:0007669"/>
    <property type="project" value="UniProtKB-EC"/>
</dbReference>
<sequence length="688" mass="77486">MGTFLSSPKLDKHEEVGHAMNMSFATCSMQGWRLSMEDDYCILTSIEGYPGWSFFAVFDGHGGAAASKYCAKHLFKHIYLYLKLAKIDENYTTPEQSSTTSQQTTNSKAESENSKDEHDSVEGNDFEYFTSNTYRKESAFDAFEDDVSRCIKKGFLSFDDEMRQNKDFSSGIDRSGSTVICILVTKNDIFIANCGDSRVIVKLADNSSLLKSKFDFLDKFKENTAGDCSLENEILTTSPDYKRQAEGELQYKDNGFTFGLNRSIFYTIDHKPTTTTERARIQKAGGVVAGGRVNYSLAVSRAVGDYDYKTGFNISATEQIVSAEPDVNSLKNTSDIEYIILACDGIWDVMTNCEVSDYVAYQLKCGFDLKTIIRNVLNTSLHRGSRDNMTLIIVAFENAPKFDIEVKKVEDKRRQVILNCINEMRETGSIVTYTKINSSLLKRYSEDSFCHPSGGVNSVKQFIEDEIAEDSNSNPCSNDSLSISPEDMLQNVEDIDHEFLFEPFPPLVNTEKKENVIPVSDGEVKEKKNNRFTTRVLQHVTKPDMDVELATCYDFLEAKYPEDTSNHVPESTQVQDKSNDLTNFDEEKDSIEIELTSNASDSSSNSSGRRRNNENHIKVESLNVNINEYGINTRETHDLQSEIDCNTKNSQTIQPDSQAIGQTSVTQAEIIELKKIEDILVEEQEQPL</sequence>
<dbReference type="AlphaFoldDB" id="A0A177BCV1"/>
<dbReference type="PROSITE" id="PS51746">
    <property type="entry name" value="PPM_2"/>
    <property type="match status" value="1"/>
</dbReference>
<dbReference type="PROSITE" id="PS01032">
    <property type="entry name" value="PPM_1"/>
    <property type="match status" value="1"/>
</dbReference>
<comment type="cofactor">
    <cofactor evidence="1">
        <name>Mn(2+)</name>
        <dbReference type="ChEBI" id="CHEBI:29035"/>
    </cofactor>
</comment>
<keyword evidence="13" id="KW-1185">Reference proteome</keyword>
<feature type="compositionally biased region" description="Polar residues" evidence="10">
    <location>
        <begin position="566"/>
        <end position="582"/>
    </location>
</feature>
<protein>
    <recommendedName>
        <fullName evidence="3">protein-serine/threonine phosphatase</fullName>
        <ecNumber evidence="3">3.1.3.16</ecNumber>
    </recommendedName>
</protein>
<dbReference type="Proteomes" id="UP000078046">
    <property type="component" value="Unassembled WGS sequence"/>
</dbReference>
<dbReference type="InterPro" id="IPR001932">
    <property type="entry name" value="PPM-type_phosphatase-like_dom"/>
</dbReference>
<comment type="caution">
    <text evidence="12">The sequence shown here is derived from an EMBL/GenBank/DDBJ whole genome shotgun (WGS) entry which is preliminary data.</text>
</comment>
<dbReference type="InterPro" id="IPR000222">
    <property type="entry name" value="PP2C_BS"/>
</dbReference>
<dbReference type="SMART" id="SM00332">
    <property type="entry name" value="PP2Cc"/>
    <property type="match status" value="1"/>
</dbReference>
<feature type="domain" description="PPM-type phosphatase" evidence="11">
    <location>
        <begin position="23"/>
        <end position="396"/>
    </location>
</feature>
<reference evidence="12 13" key="1">
    <citation type="submission" date="2016-04" db="EMBL/GenBank/DDBJ databases">
        <title>The genome of Intoshia linei affirms orthonectids as highly simplified spiralians.</title>
        <authorList>
            <person name="Mikhailov K.V."/>
            <person name="Slusarev G.S."/>
            <person name="Nikitin M.A."/>
            <person name="Logacheva M.D."/>
            <person name="Penin A."/>
            <person name="Aleoshin V."/>
            <person name="Panchin Y.V."/>
        </authorList>
    </citation>
    <scope>NUCLEOTIDE SEQUENCE [LARGE SCALE GENOMIC DNA]</scope>
    <source>
        <strain evidence="12">Intl2013</strain>
        <tissue evidence="12">Whole animal</tissue>
    </source>
</reference>
<evidence type="ECO:0000256" key="6">
    <source>
        <dbReference type="ARBA" id="ARBA00022842"/>
    </source>
</evidence>
<evidence type="ECO:0000313" key="12">
    <source>
        <dbReference type="EMBL" id="OAF71442.1"/>
    </source>
</evidence>
<dbReference type="Pfam" id="PF00481">
    <property type="entry name" value="PP2C"/>
    <property type="match status" value="3"/>
</dbReference>
<accession>A0A177BCV1</accession>
<feature type="compositionally biased region" description="Low complexity" evidence="10">
    <location>
        <begin position="597"/>
        <end position="607"/>
    </location>
</feature>
<evidence type="ECO:0000259" key="11">
    <source>
        <dbReference type="PROSITE" id="PS51746"/>
    </source>
</evidence>